<evidence type="ECO:0000313" key="3">
    <source>
        <dbReference type="EMBL" id="KAK3243054.1"/>
    </source>
</evidence>
<sequence>MRLDANQMATQHAIDWCPVCDSDEYGTDTTEDGDSTVCQGCGWVTGELIFGDETQDSRLCASGRESRGTNVIASPPRNGTKRSRQNYEKHVAHADNSHTYVINDDRFLFGEAFDTIYSNTYKTHYNIYNNGKRASDSENIDRDLHTTNFWKVLLFINHTSRGEHARRASDLEECALRDFQRLLPLREGRLITVHRSCDLLQTMARYNLCSVLGDLDETNGGEKGDLDGMVHLARLPLTVCARSDSPLQELGLLNLVVQEAEVKWHKLKQKLVAEGKYARCAFKETNLWKRKSRSQASFEGGADRSRSANLPGKDVHVHLKRLSIAKRAWISILKQFMAARCAIALNEYITFVTAAYGDRINRKQWKTVSKQFGGVFRVLEQHLE</sequence>
<protein>
    <submittedName>
        <fullName evidence="3">Uncharacterized protein</fullName>
    </submittedName>
</protein>
<comment type="caution">
    <text evidence="3">The sequence shown here is derived from an EMBL/GenBank/DDBJ whole genome shotgun (WGS) entry which is preliminary data.</text>
</comment>
<reference evidence="3 4" key="1">
    <citation type="journal article" date="2015" name="Genome Biol. Evol.">
        <title>Comparative Genomics of a Bacterivorous Green Alga Reveals Evolutionary Causalities and Consequences of Phago-Mixotrophic Mode of Nutrition.</title>
        <authorList>
            <person name="Burns J.A."/>
            <person name="Paasch A."/>
            <person name="Narechania A."/>
            <person name="Kim E."/>
        </authorList>
    </citation>
    <scope>NUCLEOTIDE SEQUENCE [LARGE SCALE GENOMIC DNA]</scope>
    <source>
        <strain evidence="3">PLY_AMNH</strain>
    </source>
</reference>
<dbReference type="EMBL" id="LGRX02033090">
    <property type="protein sequence ID" value="KAK3243054.1"/>
    <property type="molecule type" value="Genomic_DNA"/>
</dbReference>
<accession>A0AAE0EWR5</accession>
<dbReference type="AlphaFoldDB" id="A0AAE0EWR5"/>
<keyword evidence="4" id="KW-1185">Reference proteome</keyword>
<gene>
    <name evidence="3" type="ORF">CYMTET_47323</name>
    <name evidence="2" type="ORF">CYMTET_57056</name>
</gene>
<organism evidence="3 4">
    <name type="scientific">Cymbomonas tetramitiformis</name>
    <dbReference type="NCBI Taxonomy" id="36881"/>
    <lineage>
        <taxon>Eukaryota</taxon>
        <taxon>Viridiplantae</taxon>
        <taxon>Chlorophyta</taxon>
        <taxon>Pyramimonadophyceae</taxon>
        <taxon>Pyramimonadales</taxon>
        <taxon>Pyramimonadaceae</taxon>
        <taxon>Cymbomonas</taxon>
    </lineage>
</organism>
<dbReference type="EMBL" id="LGRX02035942">
    <property type="protein sequence ID" value="KAK3232598.1"/>
    <property type="molecule type" value="Genomic_DNA"/>
</dbReference>
<feature type="region of interest" description="Disordered" evidence="1">
    <location>
        <begin position="62"/>
        <end position="86"/>
    </location>
</feature>
<name>A0AAE0EWR5_9CHLO</name>
<proteinExistence type="predicted"/>
<evidence type="ECO:0000313" key="4">
    <source>
        <dbReference type="Proteomes" id="UP001190700"/>
    </source>
</evidence>
<evidence type="ECO:0000313" key="2">
    <source>
        <dbReference type="EMBL" id="KAK3232598.1"/>
    </source>
</evidence>
<dbReference type="Proteomes" id="UP001190700">
    <property type="component" value="Unassembled WGS sequence"/>
</dbReference>
<evidence type="ECO:0000256" key="1">
    <source>
        <dbReference type="SAM" id="MobiDB-lite"/>
    </source>
</evidence>
<reference evidence="3" key="2">
    <citation type="submission" date="2023-06" db="EMBL/GenBank/DDBJ databases">
        <title>Long-read-based genome assembly of the green algal bacterivore Cymbomonas tetramitiformis.</title>
        <authorList>
            <person name="Gyaltshen Y."/>
            <person name="Rozenberg A."/>
            <person name="Paasch A."/>
            <person name="Burns J.A."/>
            <person name="Warring S."/>
            <person name="Larson R."/>
            <person name="Maurer-Alcala X."/>
            <person name="Dacks J."/>
            <person name="Kim E."/>
        </authorList>
    </citation>
    <scope>NUCLEOTIDE SEQUENCE</scope>
    <source>
        <strain evidence="3">PLY_AMNH</strain>
    </source>
</reference>